<reference evidence="1" key="1">
    <citation type="submission" date="2019-04" db="EMBL/GenBank/DDBJ databases">
        <authorList>
            <person name="Brambilla D."/>
        </authorList>
    </citation>
    <scope>NUCLEOTIDE SEQUENCE</scope>
    <source>
        <strain evidence="1">BAL1</strain>
    </source>
</reference>
<accession>A0A486XXP0</accession>
<organism evidence="1">
    <name type="scientific">Rheinheimera sp. BAL341</name>
    <dbReference type="NCBI Taxonomy" id="1708203"/>
    <lineage>
        <taxon>Bacteria</taxon>
        <taxon>Pseudomonadati</taxon>
        <taxon>Pseudomonadota</taxon>
        <taxon>Gammaproteobacteria</taxon>
        <taxon>Chromatiales</taxon>
        <taxon>Chromatiaceae</taxon>
        <taxon>Rheinheimera</taxon>
    </lineage>
</organism>
<dbReference type="AlphaFoldDB" id="A0A486XXP0"/>
<proteinExistence type="predicted"/>
<evidence type="ECO:0000313" key="1">
    <source>
        <dbReference type="EMBL" id="VHO06788.1"/>
    </source>
</evidence>
<gene>
    <name evidence="1" type="ORF">BAL341_3761</name>
</gene>
<name>A0A486XXP0_9GAMM</name>
<dbReference type="EMBL" id="CAAJGR010000039">
    <property type="protein sequence ID" value="VHO06788.1"/>
    <property type="molecule type" value="Genomic_DNA"/>
</dbReference>
<sequence>MQKSTVHLVNELTRLLLQFSPMVSQFERKQPQALVSLQDWIAQAEQLLSSYGIVASAELAGLRSKLMAPVHRDEHRGQLRRQQLREAVDMLYPLQQCVQQALTPYLQKIQQSTDLIRHLISVISQSGAVHYNAALGFDSFVQQLWQLIGQHDQLKAGAVQLRSWLSQQDITLLLAQEVNPADFP</sequence>
<protein>
    <submittedName>
        <fullName evidence="1">Uncharacterized protein</fullName>
    </submittedName>
</protein>